<evidence type="ECO:0000313" key="4">
    <source>
        <dbReference type="Proteomes" id="UP000265768"/>
    </source>
</evidence>
<feature type="chain" id="PRO_5017298436" evidence="2">
    <location>
        <begin position="23"/>
        <end position="264"/>
    </location>
</feature>
<dbReference type="AlphaFoldDB" id="A0A3A4AT56"/>
<sequence length="264" mass="28157">MRPALPYLIVATFIAAGLFAWAAVIAPAEAEGPRTASASPTVTPSSAPLPRTAPDSRTPAAVRRALASVVRITGSAPQCARQPEGTGFVYAPEHVLTVARAVAGVRRQLRVTSAGREYPATVVRFDPVRDVAVLRVRGLPAKPLRFDPAGRTATRAFIPALQDGEPTQPDPVQLRTRRIAALSDIYDKQDTRREVLTATARLAPTTQGAPLLSDRGQVYGLLFIPTSGRPRTVYATTPAQLTALTEYARRTTRPAPTGPCLPTP</sequence>
<dbReference type="InterPro" id="IPR009003">
    <property type="entry name" value="Peptidase_S1_PA"/>
</dbReference>
<keyword evidence="2" id="KW-0732">Signal</keyword>
<reference evidence="3 4" key="1">
    <citation type="submission" date="2018-09" db="EMBL/GenBank/DDBJ databases">
        <title>YIM 75507 draft genome.</title>
        <authorList>
            <person name="Tang S."/>
            <person name="Feng Y."/>
        </authorList>
    </citation>
    <scope>NUCLEOTIDE SEQUENCE [LARGE SCALE GENOMIC DNA]</scope>
    <source>
        <strain evidence="3 4">YIM 75507</strain>
    </source>
</reference>
<dbReference type="InterPro" id="IPR043504">
    <property type="entry name" value="Peptidase_S1_PA_chymotrypsin"/>
</dbReference>
<proteinExistence type="predicted"/>
<dbReference type="Proteomes" id="UP000265768">
    <property type="component" value="Unassembled WGS sequence"/>
</dbReference>
<dbReference type="OrthoDB" id="9766361at2"/>
<feature type="region of interest" description="Disordered" evidence="1">
    <location>
        <begin position="32"/>
        <end position="58"/>
    </location>
</feature>
<protein>
    <submittedName>
        <fullName evidence="3">Serine protease</fullName>
    </submittedName>
</protein>
<evidence type="ECO:0000256" key="1">
    <source>
        <dbReference type="SAM" id="MobiDB-lite"/>
    </source>
</evidence>
<name>A0A3A4AT56_9ACTN</name>
<comment type="caution">
    <text evidence="3">The sequence shown here is derived from an EMBL/GenBank/DDBJ whole genome shotgun (WGS) entry which is preliminary data.</text>
</comment>
<keyword evidence="3" id="KW-0645">Protease</keyword>
<feature type="compositionally biased region" description="Low complexity" evidence="1">
    <location>
        <begin position="32"/>
        <end position="48"/>
    </location>
</feature>
<keyword evidence="3" id="KW-0378">Hydrolase</keyword>
<gene>
    <name evidence="3" type="ORF">D5H75_30065</name>
</gene>
<evidence type="ECO:0000256" key="2">
    <source>
        <dbReference type="SAM" id="SignalP"/>
    </source>
</evidence>
<dbReference type="GO" id="GO:0008233">
    <property type="term" value="F:peptidase activity"/>
    <property type="evidence" value="ECO:0007669"/>
    <property type="project" value="UniProtKB-KW"/>
</dbReference>
<dbReference type="Pfam" id="PF13365">
    <property type="entry name" value="Trypsin_2"/>
    <property type="match status" value="1"/>
</dbReference>
<dbReference type="RefSeq" id="WP_119929935.1">
    <property type="nucleotide sequence ID" value="NZ_QZEY01000015.1"/>
</dbReference>
<dbReference type="SUPFAM" id="SSF50494">
    <property type="entry name" value="Trypsin-like serine proteases"/>
    <property type="match status" value="1"/>
</dbReference>
<evidence type="ECO:0000313" key="3">
    <source>
        <dbReference type="EMBL" id="RJL24558.1"/>
    </source>
</evidence>
<feature type="signal peptide" evidence="2">
    <location>
        <begin position="1"/>
        <end position="22"/>
    </location>
</feature>
<dbReference type="Gene3D" id="2.40.10.10">
    <property type="entry name" value="Trypsin-like serine proteases"/>
    <property type="match status" value="1"/>
</dbReference>
<keyword evidence="4" id="KW-1185">Reference proteome</keyword>
<dbReference type="EMBL" id="QZEY01000015">
    <property type="protein sequence ID" value="RJL24558.1"/>
    <property type="molecule type" value="Genomic_DNA"/>
</dbReference>
<dbReference type="GO" id="GO:0006508">
    <property type="term" value="P:proteolysis"/>
    <property type="evidence" value="ECO:0007669"/>
    <property type="project" value="UniProtKB-KW"/>
</dbReference>
<accession>A0A3A4AT56</accession>
<organism evidence="3 4">
    <name type="scientific">Bailinhaonella thermotolerans</name>
    <dbReference type="NCBI Taxonomy" id="1070861"/>
    <lineage>
        <taxon>Bacteria</taxon>
        <taxon>Bacillati</taxon>
        <taxon>Actinomycetota</taxon>
        <taxon>Actinomycetes</taxon>
        <taxon>Streptosporangiales</taxon>
        <taxon>Streptosporangiaceae</taxon>
        <taxon>Bailinhaonella</taxon>
    </lineage>
</organism>